<reference evidence="1 2" key="1">
    <citation type="submission" date="2024-01" db="EMBL/GenBank/DDBJ databases">
        <title>Genome assemblies of Stephania.</title>
        <authorList>
            <person name="Yang L."/>
        </authorList>
    </citation>
    <scope>NUCLEOTIDE SEQUENCE [LARGE SCALE GENOMIC DNA]</scope>
    <source>
        <strain evidence="1">QJT</strain>
        <tissue evidence="1">Leaf</tissue>
    </source>
</reference>
<dbReference type="Proteomes" id="UP001417504">
    <property type="component" value="Unassembled WGS sequence"/>
</dbReference>
<sequence length="116" mass="13675">MARRASLGEVGREGFEMLDEMNKAFKPYSYNPYHYTQQYQQPRQDDFRRQHHQYQQACRQAVPRKGAMDCNEVAQRYGGVVVMGRAQRQVVDCDEAVRMYGGVLVKEKRIPTKMYF</sequence>
<comment type="caution">
    <text evidence="1">The sequence shown here is derived from an EMBL/GenBank/DDBJ whole genome shotgun (WGS) entry which is preliminary data.</text>
</comment>
<evidence type="ECO:0000313" key="2">
    <source>
        <dbReference type="Proteomes" id="UP001417504"/>
    </source>
</evidence>
<dbReference type="AlphaFoldDB" id="A0AAP0JMY4"/>
<name>A0AAP0JMY4_9MAGN</name>
<evidence type="ECO:0000313" key="1">
    <source>
        <dbReference type="EMBL" id="KAK9136814.1"/>
    </source>
</evidence>
<proteinExistence type="predicted"/>
<accession>A0AAP0JMY4</accession>
<dbReference type="EMBL" id="JBBNAE010000003">
    <property type="protein sequence ID" value="KAK9136814.1"/>
    <property type="molecule type" value="Genomic_DNA"/>
</dbReference>
<gene>
    <name evidence="1" type="ORF">Sjap_007408</name>
</gene>
<dbReference type="PANTHER" id="PTHR33484">
    <property type="entry name" value="BNAC07G33360D PROTEIN"/>
    <property type="match status" value="1"/>
</dbReference>
<keyword evidence="2" id="KW-1185">Reference proteome</keyword>
<organism evidence="1 2">
    <name type="scientific">Stephania japonica</name>
    <dbReference type="NCBI Taxonomy" id="461633"/>
    <lineage>
        <taxon>Eukaryota</taxon>
        <taxon>Viridiplantae</taxon>
        <taxon>Streptophyta</taxon>
        <taxon>Embryophyta</taxon>
        <taxon>Tracheophyta</taxon>
        <taxon>Spermatophyta</taxon>
        <taxon>Magnoliopsida</taxon>
        <taxon>Ranunculales</taxon>
        <taxon>Menispermaceae</taxon>
        <taxon>Menispermoideae</taxon>
        <taxon>Cissampelideae</taxon>
        <taxon>Stephania</taxon>
    </lineage>
</organism>
<protein>
    <submittedName>
        <fullName evidence="1">Uncharacterized protein</fullName>
    </submittedName>
</protein>